<gene>
    <name evidence="3" type="ORF">BEMITA_LOCUS2435</name>
</gene>
<evidence type="ECO:0000256" key="2">
    <source>
        <dbReference type="SAM" id="SignalP"/>
    </source>
</evidence>
<feature type="region of interest" description="Disordered" evidence="1">
    <location>
        <begin position="200"/>
        <end position="223"/>
    </location>
</feature>
<accession>A0A9P0A2M0</accession>
<dbReference type="Proteomes" id="UP001152759">
    <property type="component" value="Chromosome 10"/>
</dbReference>
<dbReference type="EMBL" id="OU963871">
    <property type="protein sequence ID" value="CAH0382946.1"/>
    <property type="molecule type" value="Genomic_DNA"/>
</dbReference>
<evidence type="ECO:0000313" key="3">
    <source>
        <dbReference type="EMBL" id="CAH0382946.1"/>
    </source>
</evidence>
<organism evidence="3 4">
    <name type="scientific">Bemisia tabaci</name>
    <name type="common">Sweetpotato whitefly</name>
    <name type="synonym">Aleurodes tabaci</name>
    <dbReference type="NCBI Taxonomy" id="7038"/>
    <lineage>
        <taxon>Eukaryota</taxon>
        <taxon>Metazoa</taxon>
        <taxon>Ecdysozoa</taxon>
        <taxon>Arthropoda</taxon>
        <taxon>Hexapoda</taxon>
        <taxon>Insecta</taxon>
        <taxon>Pterygota</taxon>
        <taxon>Neoptera</taxon>
        <taxon>Paraneoptera</taxon>
        <taxon>Hemiptera</taxon>
        <taxon>Sternorrhyncha</taxon>
        <taxon>Aleyrodoidea</taxon>
        <taxon>Aleyrodidae</taxon>
        <taxon>Aleyrodinae</taxon>
        <taxon>Bemisia</taxon>
    </lineage>
</organism>
<sequence>MTLKTITLMNLLLALWLFCPSIENAKFQLLNQVELTPGALFRTSLYHDPYHLLAVDSETLIYMIDYNCATCSTTVIGVKKSSYFASYVYVKESKVIRKRTFDAAVGAAVARRLIGKKLPYDIRQCNKRKYRLYFLQGDATNHIYAQKLVTGDISKDCPMRRSLHHLTVADVENPNFELVADTFKRKLDDFKPYAKYDEYYGPESTLQNPRKIVRKKSSKESVR</sequence>
<reference evidence="3" key="1">
    <citation type="submission" date="2021-12" db="EMBL/GenBank/DDBJ databases">
        <authorList>
            <person name="King R."/>
        </authorList>
    </citation>
    <scope>NUCLEOTIDE SEQUENCE</scope>
</reference>
<evidence type="ECO:0000313" key="4">
    <source>
        <dbReference type="Proteomes" id="UP001152759"/>
    </source>
</evidence>
<feature type="signal peptide" evidence="2">
    <location>
        <begin position="1"/>
        <end position="24"/>
    </location>
</feature>
<dbReference type="AlphaFoldDB" id="A0A9P0A2M0"/>
<feature type="chain" id="PRO_5040489479" evidence="2">
    <location>
        <begin position="25"/>
        <end position="223"/>
    </location>
</feature>
<evidence type="ECO:0000256" key="1">
    <source>
        <dbReference type="SAM" id="MobiDB-lite"/>
    </source>
</evidence>
<name>A0A9P0A2M0_BEMTA</name>
<protein>
    <submittedName>
        <fullName evidence="3">Uncharacterized protein</fullName>
    </submittedName>
</protein>
<keyword evidence="4" id="KW-1185">Reference proteome</keyword>
<keyword evidence="2" id="KW-0732">Signal</keyword>
<proteinExistence type="predicted"/>